<dbReference type="GO" id="GO:0003779">
    <property type="term" value="F:actin binding"/>
    <property type="evidence" value="ECO:0007669"/>
    <property type="project" value="InterPro"/>
</dbReference>
<dbReference type="GO" id="GO:0016887">
    <property type="term" value="F:ATP hydrolysis activity"/>
    <property type="evidence" value="ECO:0007669"/>
    <property type="project" value="InterPro"/>
</dbReference>
<dbReference type="Pfam" id="PF17862">
    <property type="entry name" value="AAA_lid_3"/>
    <property type="match status" value="1"/>
</dbReference>
<dbReference type="PROSITE" id="PS51774">
    <property type="entry name" value="NAB"/>
    <property type="match status" value="1"/>
</dbReference>
<feature type="compositionally biased region" description="Low complexity" evidence="7">
    <location>
        <begin position="306"/>
        <end position="319"/>
    </location>
</feature>
<dbReference type="Gene3D" id="1.10.8.60">
    <property type="match status" value="1"/>
</dbReference>
<dbReference type="InterPro" id="IPR011684">
    <property type="entry name" value="NAB"/>
</dbReference>
<keyword evidence="3" id="KW-0067">ATP-binding</keyword>
<keyword evidence="5" id="KW-0539">Nucleus</keyword>
<dbReference type="AlphaFoldDB" id="A0A8S9M2M0"/>
<dbReference type="InterPro" id="IPR027417">
    <property type="entry name" value="P-loop_NTPase"/>
</dbReference>
<keyword evidence="4 6" id="KW-0175">Coiled coil</keyword>
<organism evidence="9">
    <name type="scientific">Brassica cretica</name>
    <name type="common">Mustard</name>
    <dbReference type="NCBI Taxonomy" id="69181"/>
    <lineage>
        <taxon>Eukaryota</taxon>
        <taxon>Viridiplantae</taxon>
        <taxon>Streptophyta</taxon>
        <taxon>Embryophyta</taxon>
        <taxon>Tracheophyta</taxon>
        <taxon>Spermatophyta</taxon>
        <taxon>Magnoliopsida</taxon>
        <taxon>eudicotyledons</taxon>
        <taxon>Gunneridae</taxon>
        <taxon>Pentapetalae</taxon>
        <taxon>rosids</taxon>
        <taxon>malvids</taxon>
        <taxon>Brassicales</taxon>
        <taxon>Brassicaceae</taxon>
        <taxon>Brassiceae</taxon>
        <taxon>Brassica</taxon>
    </lineage>
</organism>
<evidence type="ECO:0000256" key="2">
    <source>
        <dbReference type="ARBA" id="ARBA00022741"/>
    </source>
</evidence>
<evidence type="ECO:0000259" key="8">
    <source>
        <dbReference type="PROSITE" id="PS51774"/>
    </source>
</evidence>
<accession>A0A8S9M2M0</accession>
<dbReference type="EMBL" id="QGKY02000089">
    <property type="protein sequence ID" value="KAF2613112.1"/>
    <property type="molecule type" value="Genomic_DNA"/>
</dbReference>
<gene>
    <name evidence="9" type="ORF">F2Q70_00007852</name>
</gene>
<dbReference type="FunFam" id="3.40.50.300:FF:003803">
    <property type="entry name" value="Uncharacterized protein"/>
    <property type="match status" value="1"/>
</dbReference>
<reference evidence="9" key="1">
    <citation type="submission" date="2019-12" db="EMBL/GenBank/DDBJ databases">
        <title>Genome sequencing and annotation of Brassica cretica.</title>
        <authorList>
            <person name="Studholme D.J."/>
            <person name="Sarris P.F."/>
        </authorList>
    </citation>
    <scope>NUCLEOTIDE SEQUENCE</scope>
    <source>
        <strain evidence="9">PFS-102/07</strain>
        <tissue evidence="9">Leaf</tissue>
    </source>
</reference>
<evidence type="ECO:0000256" key="3">
    <source>
        <dbReference type="ARBA" id="ARBA00022840"/>
    </source>
</evidence>
<comment type="caution">
    <text evidence="9">The sequence shown here is derived from an EMBL/GenBank/DDBJ whole genome shotgun (WGS) entry which is preliminary data.</text>
</comment>
<proteinExistence type="predicted"/>
<keyword evidence="2" id="KW-0547">Nucleotide-binding</keyword>
<dbReference type="Gene3D" id="3.30.200.20">
    <property type="entry name" value="Phosphorylase Kinase, domain 1"/>
    <property type="match status" value="1"/>
</dbReference>
<dbReference type="Gene3D" id="3.40.50.300">
    <property type="entry name" value="P-loop containing nucleotide triphosphate hydrolases"/>
    <property type="match status" value="1"/>
</dbReference>
<feature type="coiled-coil region" evidence="6">
    <location>
        <begin position="444"/>
        <end position="495"/>
    </location>
</feature>
<evidence type="ECO:0000256" key="4">
    <source>
        <dbReference type="ARBA" id="ARBA00023054"/>
    </source>
</evidence>
<dbReference type="FunFam" id="1.10.8.60:FF:000018">
    <property type="entry name" value="26S protease regulatory subunit 6B"/>
    <property type="match status" value="1"/>
</dbReference>
<comment type="subcellular location">
    <subcellularLocation>
        <location evidence="1">Nucleus</location>
    </subcellularLocation>
</comment>
<dbReference type="InterPro" id="IPR050221">
    <property type="entry name" value="26S_Proteasome_ATPase"/>
</dbReference>
<name>A0A8S9M2M0_BRACR</name>
<dbReference type="InterPro" id="IPR003960">
    <property type="entry name" value="ATPase_AAA_CS"/>
</dbReference>
<dbReference type="SUPFAM" id="SSF52540">
    <property type="entry name" value="P-loop containing nucleoside triphosphate hydrolases"/>
    <property type="match status" value="1"/>
</dbReference>
<evidence type="ECO:0000256" key="1">
    <source>
        <dbReference type="ARBA" id="ARBA00004123"/>
    </source>
</evidence>
<dbReference type="Pfam" id="PF00004">
    <property type="entry name" value="AAA"/>
    <property type="match status" value="1"/>
</dbReference>
<dbReference type="InterPro" id="IPR003959">
    <property type="entry name" value="ATPase_AAA_core"/>
</dbReference>
<dbReference type="Pfam" id="PF07765">
    <property type="entry name" value="KIP1"/>
    <property type="match status" value="1"/>
</dbReference>
<feature type="domain" description="NAB" evidence="8">
    <location>
        <begin position="216"/>
        <end position="296"/>
    </location>
</feature>
<evidence type="ECO:0000313" key="9">
    <source>
        <dbReference type="EMBL" id="KAF2613112.1"/>
    </source>
</evidence>
<protein>
    <recommendedName>
        <fullName evidence="8">NAB domain-containing protein</fullName>
    </recommendedName>
</protein>
<evidence type="ECO:0000256" key="5">
    <source>
        <dbReference type="ARBA" id="ARBA00023242"/>
    </source>
</evidence>
<sequence>MWDQIAIIFIDEVDAIATARFDAQTGADREVQRILMELLNQMDGFDQTVNVKVIMATNRADTLDPALLRPGRLDRKIEFPLPDRRQKRLVFQVCTAKMNLSDEVDLEDYVSRPDKISAAEIAAICQEAGMHAVRKNRYVILPKDFEKGYRSNVKKPDTDFEFYNFISSGPVRGSTSTFTSSSTSSSCQGSIDFSAMDYDLVRSKKSIKRAESTKSHLWWWDSHVGLKNSKWLENNLDEMDRSVKRMVKLIEEDADSFAKKAEMYYQKRPELIGRVDEFHRMYRSLAERYENITGELRKSSPSELLQSQGSGFSDVSSSDLTTEVNRLGRPPSRRAPGFEYFLGSGGLPSDDSASVTDSELESDDSSVINCPGYVSVGSDFQSLSKRAADLETELREAKERLRMRDACEDQIFMLKSQLARYLPAELDDEHGEEAAAASTQDMDVQSLSEELRVTNLRLREAEKENSNMRKEVEKLKSLQSLLDSAQKETAAWKSKSSADRREVVKVLDRVSMLKSSLAELSRPLKNIPGIINPSLSTMNTHQVPEYVETDPTGRYGRFEEVLGRGAMKTVYKAIDEMLGIEVAWSQVQLKEVLRSSVDIQRLYSEGKLPGAFYRVGDIEAQRFIGKCLVPASKRVSARELLQDPFLASDESWMVYARGAENLKPFLNENEMERLKLKDDELGRSRMTITGKLNAEDNTIFLNKLNNSYDDPLADPLTDDADPADADADSDSRFSKVGMAMKTGFWTCVDMASGRYLWNHLCSNSDSSS</sequence>
<dbReference type="InterPro" id="IPR041569">
    <property type="entry name" value="AAA_lid_3"/>
</dbReference>
<evidence type="ECO:0000256" key="7">
    <source>
        <dbReference type="SAM" id="MobiDB-lite"/>
    </source>
</evidence>
<feature type="region of interest" description="Disordered" evidence="7">
    <location>
        <begin position="297"/>
        <end position="366"/>
    </location>
</feature>
<dbReference type="PANTHER" id="PTHR23073">
    <property type="entry name" value="26S PROTEASOME REGULATORY SUBUNIT"/>
    <property type="match status" value="1"/>
</dbReference>
<dbReference type="PROSITE" id="PS00674">
    <property type="entry name" value="AAA"/>
    <property type="match status" value="1"/>
</dbReference>
<dbReference type="GO" id="GO:0005634">
    <property type="term" value="C:nucleus"/>
    <property type="evidence" value="ECO:0007669"/>
    <property type="project" value="UniProtKB-SubCell"/>
</dbReference>
<evidence type="ECO:0000256" key="6">
    <source>
        <dbReference type="SAM" id="Coils"/>
    </source>
</evidence>
<dbReference type="GO" id="GO:0005524">
    <property type="term" value="F:ATP binding"/>
    <property type="evidence" value="ECO:0007669"/>
    <property type="project" value="UniProtKB-KW"/>
</dbReference>